<reference evidence="2" key="1">
    <citation type="journal article" date="2020" name="Stud. Mycol.">
        <title>101 Dothideomycetes genomes: a test case for predicting lifestyles and emergence of pathogens.</title>
        <authorList>
            <person name="Haridas S."/>
            <person name="Albert R."/>
            <person name="Binder M."/>
            <person name="Bloem J."/>
            <person name="Labutti K."/>
            <person name="Salamov A."/>
            <person name="Andreopoulos B."/>
            <person name="Baker S."/>
            <person name="Barry K."/>
            <person name="Bills G."/>
            <person name="Bluhm B."/>
            <person name="Cannon C."/>
            <person name="Castanera R."/>
            <person name="Culley D."/>
            <person name="Daum C."/>
            <person name="Ezra D."/>
            <person name="Gonzalez J."/>
            <person name="Henrissat B."/>
            <person name="Kuo A."/>
            <person name="Liang C."/>
            <person name="Lipzen A."/>
            <person name="Lutzoni F."/>
            <person name="Magnuson J."/>
            <person name="Mondo S."/>
            <person name="Nolan M."/>
            <person name="Ohm R."/>
            <person name="Pangilinan J."/>
            <person name="Park H.-J."/>
            <person name="Ramirez L."/>
            <person name="Alfaro M."/>
            <person name="Sun H."/>
            <person name="Tritt A."/>
            <person name="Yoshinaga Y."/>
            <person name="Zwiers L.-H."/>
            <person name="Turgeon B."/>
            <person name="Goodwin S."/>
            <person name="Spatafora J."/>
            <person name="Crous P."/>
            <person name="Grigoriev I."/>
        </authorList>
    </citation>
    <scope>NUCLEOTIDE SEQUENCE</scope>
    <source>
        <strain evidence="2">CBS 627.86</strain>
    </source>
</reference>
<dbReference type="OrthoDB" id="2794762at2759"/>
<dbReference type="InterPro" id="IPR000182">
    <property type="entry name" value="GNAT_dom"/>
</dbReference>
<evidence type="ECO:0000313" key="2">
    <source>
        <dbReference type="EMBL" id="KAF2113279.1"/>
    </source>
</evidence>
<protein>
    <recommendedName>
        <fullName evidence="1">N-acetyltransferase domain-containing protein</fullName>
    </recommendedName>
</protein>
<dbReference type="AlphaFoldDB" id="A0A6A5Z1F1"/>
<evidence type="ECO:0000259" key="1">
    <source>
        <dbReference type="PROSITE" id="PS51186"/>
    </source>
</evidence>
<sequence>MAASQIEIRTLGSTATQQDLAPLFSLNQTVFGFDPENPRPNASLPEWQTRLSKPDAALTYAIQAQGSTEPMGFFFTYPILQPEIGHLTYHIWLAGVNPSSRGLGIFPLLFEETRKKAKEAGYECLSVCTVPMRFEKMYRILQKNGWEFVAWREGGEKVLMKMKI</sequence>
<dbReference type="SUPFAM" id="SSF55729">
    <property type="entry name" value="Acyl-CoA N-acyltransferases (Nat)"/>
    <property type="match status" value="1"/>
</dbReference>
<accession>A0A6A5Z1F1</accession>
<dbReference type="InterPro" id="IPR016181">
    <property type="entry name" value="Acyl_CoA_acyltransferase"/>
</dbReference>
<dbReference type="PROSITE" id="PS51186">
    <property type="entry name" value="GNAT"/>
    <property type="match status" value="1"/>
</dbReference>
<organism evidence="2 3">
    <name type="scientific">Lophiotrema nucula</name>
    <dbReference type="NCBI Taxonomy" id="690887"/>
    <lineage>
        <taxon>Eukaryota</taxon>
        <taxon>Fungi</taxon>
        <taxon>Dikarya</taxon>
        <taxon>Ascomycota</taxon>
        <taxon>Pezizomycotina</taxon>
        <taxon>Dothideomycetes</taxon>
        <taxon>Pleosporomycetidae</taxon>
        <taxon>Pleosporales</taxon>
        <taxon>Lophiotremataceae</taxon>
        <taxon>Lophiotrema</taxon>
    </lineage>
</organism>
<evidence type="ECO:0000313" key="3">
    <source>
        <dbReference type="Proteomes" id="UP000799770"/>
    </source>
</evidence>
<proteinExistence type="predicted"/>
<dbReference type="EMBL" id="ML977328">
    <property type="protein sequence ID" value="KAF2113279.1"/>
    <property type="molecule type" value="Genomic_DNA"/>
</dbReference>
<dbReference type="Gene3D" id="3.40.630.30">
    <property type="match status" value="1"/>
</dbReference>
<name>A0A6A5Z1F1_9PLEO</name>
<dbReference type="GO" id="GO:0016747">
    <property type="term" value="F:acyltransferase activity, transferring groups other than amino-acyl groups"/>
    <property type="evidence" value="ECO:0007669"/>
    <property type="project" value="InterPro"/>
</dbReference>
<dbReference type="Proteomes" id="UP000799770">
    <property type="component" value="Unassembled WGS sequence"/>
</dbReference>
<gene>
    <name evidence="2" type="ORF">BDV96DRAFT_578651</name>
</gene>
<feature type="domain" description="N-acetyltransferase" evidence="1">
    <location>
        <begin position="6"/>
        <end position="164"/>
    </location>
</feature>
<keyword evidence="3" id="KW-1185">Reference proteome</keyword>